<evidence type="ECO:0000313" key="1">
    <source>
        <dbReference type="EMBL" id="KAJ1087117.1"/>
    </source>
</evidence>
<accession>A0AAV7L6K4</accession>
<organism evidence="1 2">
    <name type="scientific">Pleurodeles waltl</name>
    <name type="common">Iberian ribbed newt</name>
    <dbReference type="NCBI Taxonomy" id="8319"/>
    <lineage>
        <taxon>Eukaryota</taxon>
        <taxon>Metazoa</taxon>
        <taxon>Chordata</taxon>
        <taxon>Craniata</taxon>
        <taxon>Vertebrata</taxon>
        <taxon>Euteleostomi</taxon>
        <taxon>Amphibia</taxon>
        <taxon>Batrachia</taxon>
        <taxon>Caudata</taxon>
        <taxon>Salamandroidea</taxon>
        <taxon>Salamandridae</taxon>
        <taxon>Pleurodelinae</taxon>
        <taxon>Pleurodeles</taxon>
    </lineage>
</organism>
<keyword evidence="2" id="KW-1185">Reference proteome</keyword>
<comment type="caution">
    <text evidence="1">The sequence shown here is derived from an EMBL/GenBank/DDBJ whole genome shotgun (WGS) entry which is preliminary data.</text>
</comment>
<sequence length="52" mass="5776">MRRGGLGNLLGKLSVLMHAVLRIKSNSDRLVRAPELDNLSLELNLSPAQHDR</sequence>
<reference evidence="1" key="1">
    <citation type="journal article" date="2022" name="bioRxiv">
        <title>Sequencing and chromosome-scale assembly of the giantPleurodeles waltlgenome.</title>
        <authorList>
            <person name="Brown T."/>
            <person name="Elewa A."/>
            <person name="Iarovenko S."/>
            <person name="Subramanian E."/>
            <person name="Araus A.J."/>
            <person name="Petzold A."/>
            <person name="Susuki M."/>
            <person name="Suzuki K.-i.T."/>
            <person name="Hayashi T."/>
            <person name="Toyoda A."/>
            <person name="Oliveira C."/>
            <person name="Osipova E."/>
            <person name="Leigh N.D."/>
            <person name="Simon A."/>
            <person name="Yun M.H."/>
        </authorList>
    </citation>
    <scope>NUCLEOTIDE SEQUENCE</scope>
    <source>
        <strain evidence="1">20211129_DDA</strain>
        <tissue evidence="1">Liver</tissue>
    </source>
</reference>
<dbReference type="EMBL" id="JANPWB010000015">
    <property type="protein sequence ID" value="KAJ1087117.1"/>
    <property type="molecule type" value="Genomic_DNA"/>
</dbReference>
<dbReference type="AlphaFoldDB" id="A0AAV7L6K4"/>
<protein>
    <submittedName>
        <fullName evidence="1">Uncharacterized protein</fullName>
    </submittedName>
</protein>
<feature type="non-terminal residue" evidence="1">
    <location>
        <position position="52"/>
    </location>
</feature>
<dbReference type="Proteomes" id="UP001066276">
    <property type="component" value="Chromosome 11"/>
</dbReference>
<gene>
    <name evidence="1" type="ORF">NDU88_000311</name>
</gene>
<name>A0AAV7L6K4_PLEWA</name>
<proteinExistence type="predicted"/>
<evidence type="ECO:0000313" key="2">
    <source>
        <dbReference type="Proteomes" id="UP001066276"/>
    </source>
</evidence>